<evidence type="ECO:0000256" key="1">
    <source>
        <dbReference type="SAM" id="Phobius"/>
    </source>
</evidence>
<accession>A0A7W5DPG7</accession>
<dbReference type="Pfam" id="PF04773">
    <property type="entry name" value="FecR"/>
    <property type="match status" value="1"/>
</dbReference>
<dbReference type="Gene3D" id="2.60.120.1440">
    <property type="match status" value="1"/>
</dbReference>
<dbReference type="InterPro" id="IPR032508">
    <property type="entry name" value="FecR_C"/>
</dbReference>
<name>A0A7W5DPG7_9PORP</name>
<keyword evidence="1" id="KW-1133">Transmembrane helix</keyword>
<keyword evidence="5" id="KW-1185">Reference proteome</keyword>
<dbReference type="PIRSF" id="PIRSF018266">
    <property type="entry name" value="FecR"/>
    <property type="match status" value="1"/>
</dbReference>
<dbReference type="AlphaFoldDB" id="A0A7W5DPG7"/>
<evidence type="ECO:0000259" key="3">
    <source>
        <dbReference type="Pfam" id="PF16344"/>
    </source>
</evidence>
<organism evidence="4 5">
    <name type="scientific">Microbacter margulisiae</name>
    <dbReference type="NCBI Taxonomy" id="1350067"/>
    <lineage>
        <taxon>Bacteria</taxon>
        <taxon>Pseudomonadati</taxon>
        <taxon>Bacteroidota</taxon>
        <taxon>Bacteroidia</taxon>
        <taxon>Bacteroidales</taxon>
        <taxon>Porphyromonadaceae</taxon>
        <taxon>Microbacter</taxon>
    </lineage>
</organism>
<dbReference type="EMBL" id="JACHYB010000001">
    <property type="protein sequence ID" value="MBB3186556.1"/>
    <property type="molecule type" value="Genomic_DNA"/>
</dbReference>
<dbReference type="RefSeq" id="WP_183412431.1">
    <property type="nucleotide sequence ID" value="NZ_JACHYB010000001.1"/>
</dbReference>
<dbReference type="PANTHER" id="PTHR30273">
    <property type="entry name" value="PERIPLASMIC SIGNAL SENSOR AND SIGMA FACTOR ACTIVATOR FECR-RELATED"/>
    <property type="match status" value="1"/>
</dbReference>
<dbReference type="PANTHER" id="PTHR30273:SF2">
    <property type="entry name" value="PROTEIN FECR"/>
    <property type="match status" value="1"/>
</dbReference>
<dbReference type="Pfam" id="PF16344">
    <property type="entry name" value="FecR_C"/>
    <property type="match status" value="1"/>
</dbReference>
<evidence type="ECO:0000313" key="5">
    <source>
        <dbReference type="Proteomes" id="UP000544222"/>
    </source>
</evidence>
<proteinExistence type="predicted"/>
<gene>
    <name evidence="4" type="ORF">FHX64_000719</name>
</gene>
<feature type="domain" description="Protein FecR C-terminal" evidence="3">
    <location>
        <begin position="253"/>
        <end position="322"/>
    </location>
</feature>
<evidence type="ECO:0000313" key="4">
    <source>
        <dbReference type="EMBL" id="MBB3186556.1"/>
    </source>
</evidence>
<dbReference type="InterPro" id="IPR012373">
    <property type="entry name" value="Ferrdict_sens_TM"/>
</dbReference>
<dbReference type="Gene3D" id="3.55.50.30">
    <property type="match status" value="1"/>
</dbReference>
<comment type="caution">
    <text evidence="4">The sequence shown here is derived from an EMBL/GenBank/DDBJ whole genome shotgun (WGS) entry which is preliminary data.</text>
</comment>
<dbReference type="Proteomes" id="UP000544222">
    <property type="component" value="Unassembled WGS sequence"/>
</dbReference>
<keyword evidence="1" id="KW-0812">Transmembrane</keyword>
<sequence>MNELEQKYKTNNLTDEELKTLRDYVNSMSDEQLATRLFDEWLNNGTDLSFVDSKRLDKLKEEIDRSIDNSHYNFLNIKKIGQIAAAILLPVFIITTLFFYKENHQLTSEEMVVTTGNNERANVNLPDGTNVTLNSNSRLAYAPMTYNKSTRQIVFEGEGYFQIRKDPDRPFLIEAKGLRVKDLGTVFDLRVYGNSNTAELALERGCVQFTSIKANQNVILDLGDKAILEQKTGKITVIRAKDIENASAWKRGYLSFHATALCDIISNLEASYGVNIIIDNKTINDSTDLFTGTIPITNLNEALFILQKSYHLSCRQKQKDIILYKP</sequence>
<dbReference type="InterPro" id="IPR006860">
    <property type="entry name" value="FecR"/>
</dbReference>
<evidence type="ECO:0000259" key="2">
    <source>
        <dbReference type="Pfam" id="PF04773"/>
    </source>
</evidence>
<feature type="domain" description="FecR protein" evidence="2">
    <location>
        <begin position="112"/>
        <end position="207"/>
    </location>
</feature>
<dbReference type="GO" id="GO:0016989">
    <property type="term" value="F:sigma factor antagonist activity"/>
    <property type="evidence" value="ECO:0007669"/>
    <property type="project" value="TreeGrafter"/>
</dbReference>
<protein>
    <submittedName>
        <fullName evidence="4">Ferric-dicitrate binding protein FerR (Iron transport regulator)</fullName>
    </submittedName>
</protein>
<keyword evidence="1" id="KW-0472">Membrane</keyword>
<feature type="transmembrane region" description="Helical" evidence="1">
    <location>
        <begin position="80"/>
        <end position="100"/>
    </location>
</feature>
<reference evidence="4 5" key="1">
    <citation type="submission" date="2020-08" db="EMBL/GenBank/DDBJ databases">
        <title>Genomic Encyclopedia of Type Strains, Phase IV (KMG-IV): sequencing the most valuable type-strain genomes for metagenomic binning, comparative biology and taxonomic classification.</title>
        <authorList>
            <person name="Goeker M."/>
        </authorList>
    </citation>
    <scope>NUCLEOTIDE SEQUENCE [LARGE SCALE GENOMIC DNA]</scope>
    <source>
        <strain evidence="4 5">DSM 27471</strain>
    </source>
</reference>